<keyword evidence="3" id="KW-1185">Reference proteome</keyword>
<dbReference type="InterPro" id="IPR050261">
    <property type="entry name" value="FrsA_esterase"/>
</dbReference>
<comment type="caution">
    <text evidence="2">The sequence shown here is derived from an EMBL/GenBank/DDBJ whole genome shotgun (WGS) entry which is preliminary data.</text>
</comment>
<dbReference type="EMBL" id="RCZP01000021">
    <property type="protein sequence ID" value="TPG52412.1"/>
    <property type="molecule type" value="Genomic_DNA"/>
</dbReference>
<evidence type="ECO:0000313" key="2">
    <source>
        <dbReference type="EMBL" id="TPG52412.1"/>
    </source>
</evidence>
<dbReference type="PANTHER" id="PTHR22946:SF0">
    <property type="entry name" value="DIENELACTONE HYDROLASE DOMAIN-CONTAINING PROTEIN"/>
    <property type="match status" value="1"/>
</dbReference>
<dbReference type="InterPro" id="IPR002925">
    <property type="entry name" value="Dienelactn_hydro"/>
</dbReference>
<dbReference type="GO" id="GO:0016787">
    <property type="term" value="F:hydrolase activity"/>
    <property type="evidence" value="ECO:0007669"/>
    <property type="project" value="UniProtKB-KW"/>
</dbReference>
<dbReference type="Proteomes" id="UP000317078">
    <property type="component" value="Unassembled WGS sequence"/>
</dbReference>
<proteinExistence type="predicted"/>
<dbReference type="SUPFAM" id="SSF53474">
    <property type="entry name" value="alpha/beta-Hydrolases"/>
    <property type="match status" value="1"/>
</dbReference>
<feature type="domain" description="Dienelactone hydrolase" evidence="1">
    <location>
        <begin position="21"/>
        <end position="239"/>
    </location>
</feature>
<keyword evidence="2" id="KW-0378">Hydrolase</keyword>
<evidence type="ECO:0000313" key="3">
    <source>
        <dbReference type="Proteomes" id="UP000317078"/>
    </source>
</evidence>
<name>A0A502FT31_9PROT</name>
<organism evidence="2 3">
    <name type="scientific">Muricoccus nepalensis</name>
    <dbReference type="NCBI Taxonomy" id="1854500"/>
    <lineage>
        <taxon>Bacteria</taxon>
        <taxon>Pseudomonadati</taxon>
        <taxon>Pseudomonadota</taxon>
        <taxon>Alphaproteobacteria</taxon>
        <taxon>Acetobacterales</taxon>
        <taxon>Roseomonadaceae</taxon>
        <taxon>Muricoccus</taxon>
    </lineage>
</organism>
<dbReference type="Pfam" id="PF01738">
    <property type="entry name" value="DLH"/>
    <property type="match status" value="1"/>
</dbReference>
<sequence length="245" mass="24964">MNATVETLRYACGDLACAGTLVIGPDAGKSSPLVLVSPNWLGVTPEAAARAARIAGPGGVALVADMFGGGRAASGPEEAAPLAEALRNDPAERRRRIAAALDALTAEAARRGLGEPAKRAAVGFCFGGGNVLELARMGADLRAAVSLHGDLVSPLPAAPGAVRAALLVLHGSRDPVAPKAQRDAFEAEMDAAGATWRLLTFGGLVHSFAEEDAAVPGVAEYDEAASRASYRLIDDFLSEAFAAKP</sequence>
<protein>
    <submittedName>
        <fullName evidence="2">Dienelactone hydrolase family protein</fullName>
    </submittedName>
</protein>
<dbReference type="InterPro" id="IPR029058">
    <property type="entry name" value="AB_hydrolase_fold"/>
</dbReference>
<evidence type="ECO:0000259" key="1">
    <source>
        <dbReference type="Pfam" id="PF01738"/>
    </source>
</evidence>
<gene>
    <name evidence="2" type="ORF">EAH89_18700</name>
</gene>
<dbReference type="RefSeq" id="WP_140885247.1">
    <property type="nucleotide sequence ID" value="NZ_RCZP01000021.1"/>
</dbReference>
<reference evidence="2 3" key="1">
    <citation type="journal article" date="2019" name="Environ. Microbiol.">
        <title>Species interactions and distinct microbial communities in high Arctic permafrost affected cryosols are associated with the CH4 and CO2 gas fluxes.</title>
        <authorList>
            <person name="Altshuler I."/>
            <person name="Hamel J."/>
            <person name="Turney S."/>
            <person name="Magnuson E."/>
            <person name="Levesque R."/>
            <person name="Greer C."/>
            <person name="Whyte L.G."/>
        </authorList>
    </citation>
    <scope>NUCLEOTIDE SEQUENCE [LARGE SCALE GENOMIC DNA]</scope>
    <source>
        <strain evidence="2 3">S9.3B</strain>
    </source>
</reference>
<dbReference type="PANTHER" id="PTHR22946">
    <property type="entry name" value="DIENELACTONE HYDROLASE DOMAIN-CONTAINING PROTEIN-RELATED"/>
    <property type="match status" value="1"/>
</dbReference>
<dbReference type="AlphaFoldDB" id="A0A502FT31"/>
<dbReference type="OrthoDB" id="9787933at2"/>
<accession>A0A502FT31</accession>
<dbReference type="Gene3D" id="3.40.50.1820">
    <property type="entry name" value="alpha/beta hydrolase"/>
    <property type="match status" value="1"/>
</dbReference>